<evidence type="ECO:0000313" key="1">
    <source>
        <dbReference type="EMBL" id="MDL2410202.1"/>
    </source>
</evidence>
<dbReference type="RefSeq" id="WP_285883992.1">
    <property type="nucleotide sequence ID" value="NZ_JARFYN010000071.1"/>
</dbReference>
<dbReference type="EMBL" id="JARFYN010000071">
    <property type="protein sequence ID" value="MDL2410202.1"/>
    <property type="molecule type" value="Genomic_DNA"/>
</dbReference>
<reference evidence="1" key="1">
    <citation type="submission" date="2023-06" db="EMBL/GenBank/DDBJ databases">
        <title>Phylogenetic Diversity of Rhizobium strains.</title>
        <authorList>
            <person name="Moura F.T."/>
            <person name="Helene L.C.F."/>
            <person name="Hungria M."/>
        </authorList>
    </citation>
    <scope>NUCLEOTIDE SEQUENCE</scope>
    <source>
        <strain evidence="1">CCGE524</strain>
    </source>
</reference>
<evidence type="ECO:0000313" key="2">
    <source>
        <dbReference type="Proteomes" id="UP001172630"/>
    </source>
</evidence>
<dbReference type="Proteomes" id="UP001172630">
    <property type="component" value="Unassembled WGS sequence"/>
</dbReference>
<proteinExistence type="predicted"/>
<keyword evidence="2" id="KW-1185">Reference proteome</keyword>
<protein>
    <submittedName>
        <fullName evidence="1">Uncharacterized protein</fullName>
    </submittedName>
</protein>
<organism evidence="1 2">
    <name type="scientific">Rhizobium calliandrae</name>
    <dbReference type="NCBI Taxonomy" id="1312182"/>
    <lineage>
        <taxon>Bacteria</taxon>
        <taxon>Pseudomonadati</taxon>
        <taxon>Pseudomonadota</taxon>
        <taxon>Alphaproteobacteria</taxon>
        <taxon>Hyphomicrobiales</taxon>
        <taxon>Rhizobiaceae</taxon>
        <taxon>Rhizobium/Agrobacterium group</taxon>
        <taxon>Rhizobium</taxon>
    </lineage>
</organism>
<name>A0ABT7KNI6_9HYPH</name>
<accession>A0ABT7KNI6</accession>
<sequence length="193" mass="22186">MMTELRGVPFFFRQWDYLRMEWINRYIDQPLLDGAANWLRTWHIFSGQPPERLEPTWHLAVLSLLLVVALHFLHGSELMLSLSALIMLGLPSAWKLLFSKKKTDTYGRREYALLRTSAFARRETEWSVRMTVLFLSASLPFFAGSADTTGACFVFGASIWFVLTAPVKFYLQAAEPPEPNEGDRSFQRGVEFG</sequence>
<comment type="caution">
    <text evidence="1">The sequence shown here is derived from an EMBL/GenBank/DDBJ whole genome shotgun (WGS) entry which is preliminary data.</text>
</comment>
<gene>
    <name evidence="1" type="ORF">PY650_32245</name>
</gene>